<organism evidence="1 2">
    <name type="scientific">Variovorax guangxiensis</name>
    <dbReference type="NCBI Taxonomy" id="1775474"/>
    <lineage>
        <taxon>Bacteria</taxon>
        <taxon>Pseudomonadati</taxon>
        <taxon>Pseudomonadota</taxon>
        <taxon>Betaproteobacteria</taxon>
        <taxon>Burkholderiales</taxon>
        <taxon>Comamonadaceae</taxon>
        <taxon>Variovorax</taxon>
    </lineage>
</organism>
<dbReference type="RefSeq" id="WP_126023403.1">
    <property type="nucleotide sequence ID" value="NZ_RXFT01000008.1"/>
</dbReference>
<dbReference type="SUPFAM" id="SSF53335">
    <property type="entry name" value="S-adenosyl-L-methionine-dependent methyltransferases"/>
    <property type="match status" value="1"/>
</dbReference>
<sequence>MPDLPHSPAAERNKQPILDALSGILGEQGAMLEIASGTGQHAVWFATALSGWTWQPTDADARALPGIAARIEQAALPNLRAPLLLDVTAPRWPSQGFAFAEGDEKFDAIYCANMIHIAPWAACVGLMQGAARHLRPGGVLVTYGPYFEDEVAAAPSNLAFDEDLRGRNAAWGIRRIEDVAAQAQRVGLVLRERHVMPANNLLLVFGRP</sequence>
<accession>A0A433MMY7</accession>
<dbReference type="OrthoDB" id="9342562at2"/>
<protein>
    <submittedName>
        <fullName evidence="1">DUF938 domain-containing protein</fullName>
    </submittedName>
</protein>
<name>A0A433MMY7_9BURK</name>
<dbReference type="InterPro" id="IPR010342">
    <property type="entry name" value="DUF938"/>
</dbReference>
<dbReference type="AlphaFoldDB" id="A0A433MMY7"/>
<evidence type="ECO:0000313" key="2">
    <source>
        <dbReference type="Proteomes" id="UP000281118"/>
    </source>
</evidence>
<comment type="caution">
    <text evidence="1">The sequence shown here is derived from an EMBL/GenBank/DDBJ whole genome shotgun (WGS) entry which is preliminary data.</text>
</comment>
<dbReference type="InterPro" id="IPR029063">
    <property type="entry name" value="SAM-dependent_MTases_sf"/>
</dbReference>
<dbReference type="CDD" id="cd02440">
    <property type="entry name" value="AdoMet_MTases"/>
    <property type="match status" value="1"/>
</dbReference>
<dbReference type="Proteomes" id="UP000281118">
    <property type="component" value="Unassembled WGS sequence"/>
</dbReference>
<evidence type="ECO:0000313" key="1">
    <source>
        <dbReference type="EMBL" id="RUR69297.1"/>
    </source>
</evidence>
<proteinExistence type="predicted"/>
<dbReference type="PANTHER" id="PTHR20974:SF0">
    <property type="entry name" value="UPF0585 PROTEIN CG18661"/>
    <property type="match status" value="1"/>
</dbReference>
<dbReference type="EMBL" id="RXFT01000008">
    <property type="protein sequence ID" value="RUR69297.1"/>
    <property type="molecule type" value="Genomic_DNA"/>
</dbReference>
<dbReference type="Gene3D" id="3.40.50.150">
    <property type="entry name" value="Vaccinia Virus protein VP39"/>
    <property type="match status" value="1"/>
</dbReference>
<dbReference type="Pfam" id="PF06080">
    <property type="entry name" value="DUF938"/>
    <property type="match status" value="1"/>
</dbReference>
<reference evidence="1 2" key="1">
    <citation type="submission" date="2018-12" db="EMBL/GenBank/DDBJ databases">
        <title>The genome sequences of Variovorax guangxiensis DSM 27352.</title>
        <authorList>
            <person name="Gao J."/>
            <person name="Sun J."/>
        </authorList>
    </citation>
    <scope>NUCLEOTIDE SEQUENCE [LARGE SCALE GENOMIC DNA]</scope>
    <source>
        <strain evidence="1 2">DSM 27352</strain>
    </source>
</reference>
<gene>
    <name evidence="1" type="ORF">EJP67_19765</name>
</gene>
<dbReference type="PANTHER" id="PTHR20974">
    <property type="entry name" value="UPF0585 PROTEIN CG18661"/>
    <property type="match status" value="1"/>
</dbReference>